<organism evidence="1 2">
    <name type="scientific">Paraherbaspirillum soli</name>
    <dbReference type="NCBI Taxonomy" id="631222"/>
    <lineage>
        <taxon>Bacteria</taxon>
        <taxon>Pseudomonadati</taxon>
        <taxon>Pseudomonadota</taxon>
        <taxon>Betaproteobacteria</taxon>
        <taxon>Burkholderiales</taxon>
        <taxon>Oxalobacteraceae</taxon>
        <taxon>Paraherbaspirillum</taxon>
    </lineage>
</organism>
<sequence>MPFFGLEPFDTAKVTYVWMGVGGPGAFFVEVSGHVRKFTSHIELLRDKDFVGGLKIDVMGWTGPLAEPPSTTPYTVKASFKGLHVPKVVIHGSNKTLVVEVKQIPESEAEAYLQSLAAD</sequence>
<proteinExistence type="predicted"/>
<dbReference type="EMBL" id="JBHSMT010000012">
    <property type="protein sequence ID" value="MFC5473643.1"/>
    <property type="molecule type" value="Genomic_DNA"/>
</dbReference>
<gene>
    <name evidence="1" type="ORF">ACFPM8_06675</name>
</gene>
<evidence type="ECO:0000313" key="1">
    <source>
        <dbReference type="EMBL" id="MFC5473643.1"/>
    </source>
</evidence>
<keyword evidence="2" id="KW-1185">Reference proteome</keyword>
<accession>A0ABW0M6J5</accession>
<protein>
    <submittedName>
        <fullName evidence="1">Uncharacterized protein</fullName>
    </submittedName>
</protein>
<name>A0ABW0M6J5_9BURK</name>
<comment type="caution">
    <text evidence="1">The sequence shown here is derived from an EMBL/GenBank/DDBJ whole genome shotgun (WGS) entry which is preliminary data.</text>
</comment>
<dbReference type="RefSeq" id="WP_378996309.1">
    <property type="nucleotide sequence ID" value="NZ_JBHSMT010000012.1"/>
</dbReference>
<reference evidence="2" key="1">
    <citation type="journal article" date="2019" name="Int. J. Syst. Evol. Microbiol.">
        <title>The Global Catalogue of Microorganisms (GCM) 10K type strain sequencing project: providing services to taxonomists for standard genome sequencing and annotation.</title>
        <authorList>
            <consortium name="The Broad Institute Genomics Platform"/>
            <consortium name="The Broad Institute Genome Sequencing Center for Infectious Disease"/>
            <person name="Wu L."/>
            <person name="Ma J."/>
        </authorList>
    </citation>
    <scope>NUCLEOTIDE SEQUENCE [LARGE SCALE GENOMIC DNA]</scope>
    <source>
        <strain evidence="2">JCM 17066</strain>
    </source>
</reference>
<dbReference type="Proteomes" id="UP001596045">
    <property type="component" value="Unassembled WGS sequence"/>
</dbReference>
<evidence type="ECO:0000313" key="2">
    <source>
        <dbReference type="Proteomes" id="UP001596045"/>
    </source>
</evidence>